<gene>
    <name evidence="2" type="ORF">C7R92_18385</name>
</gene>
<organism evidence="2 3">
    <name type="scientific">Brevibacillus porteri</name>
    <dbReference type="NCBI Taxonomy" id="2126350"/>
    <lineage>
        <taxon>Bacteria</taxon>
        <taxon>Bacillati</taxon>
        <taxon>Bacillota</taxon>
        <taxon>Bacilli</taxon>
        <taxon>Bacillales</taxon>
        <taxon>Paenibacillaceae</taxon>
        <taxon>Brevibacillus</taxon>
    </lineage>
</organism>
<sequence length="91" mass="11034">MITLLKAFRFSFVIHFLSFWAYFTWDLYEQNQMYQEIFQIMQKELTENSGSGFSIAYESTNSYETLFWYGCVTFPLLMAAYVFYKKKFLTK</sequence>
<reference evidence="2 3" key="1">
    <citation type="submission" date="2018-03" db="EMBL/GenBank/DDBJ databases">
        <title>Brevisbacillus phylogenomics.</title>
        <authorList>
            <person name="Dunlap C."/>
        </authorList>
    </citation>
    <scope>NUCLEOTIDE SEQUENCE [LARGE SCALE GENOMIC DNA]</scope>
    <source>
        <strain evidence="2 3">NRRL B-41110</strain>
    </source>
</reference>
<evidence type="ECO:0000256" key="1">
    <source>
        <dbReference type="SAM" id="Phobius"/>
    </source>
</evidence>
<keyword evidence="3" id="KW-1185">Reference proteome</keyword>
<accession>A0ABX5FM63</accession>
<keyword evidence="1" id="KW-0812">Transmembrane</keyword>
<dbReference type="Proteomes" id="UP000241645">
    <property type="component" value="Unassembled WGS sequence"/>
</dbReference>
<evidence type="ECO:0000313" key="3">
    <source>
        <dbReference type="Proteomes" id="UP000241645"/>
    </source>
</evidence>
<feature type="transmembrane region" description="Helical" evidence="1">
    <location>
        <begin position="66"/>
        <end position="84"/>
    </location>
</feature>
<keyword evidence="1" id="KW-1133">Transmembrane helix</keyword>
<dbReference type="EMBL" id="PXZO01000037">
    <property type="protein sequence ID" value="PSK08039.1"/>
    <property type="molecule type" value="Genomic_DNA"/>
</dbReference>
<evidence type="ECO:0008006" key="4">
    <source>
        <dbReference type="Google" id="ProtNLM"/>
    </source>
</evidence>
<protein>
    <recommendedName>
        <fullName evidence="4">DUF4306 domain-containing protein</fullName>
    </recommendedName>
</protein>
<keyword evidence="1" id="KW-0472">Membrane</keyword>
<comment type="caution">
    <text evidence="2">The sequence shown here is derived from an EMBL/GenBank/DDBJ whole genome shotgun (WGS) entry which is preliminary data.</text>
</comment>
<feature type="transmembrane region" description="Helical" evidence="1">
    <location>
        <begin position="7"/>
        <end position="25"/>
    </location>
</feature>
<name>A0ABX5FM63_9BACL</name>
<evidence type="ECO:0000313" key="2">
    <source>
        <dbReference type="EMBL" id="PSK08039.1"/>
    </source>
</evidence>
<proteinExistence type="predicted"/>